<reference evidence="2 3" key="1">
    <citation type="journal article" date="2014" name="Int. J. Syst. Evol. Microbiol.">
        <title>Leptospira mayottensis sp. nov., a pathogenic species of the genus Leptospira isolated from humans.</title>
        <authorList>
            <person name="Bourhy P."/>
            <person name="Collet L."/>
            <person name="Brisse S."/>
            <person name="Picardeau M."/>
        </authorList>
    </citation>
    <scope>NUCLEOTIDE SEQUENCE [LARGE SCALE GENOMIC DNA]</scope>
    <source>
        <strain evidence="2 3">200901122</strain>
    </source>
</reference>
<name>A0AA87MQ90_9LEPT</name>
<dbReference type="AlphaFoldDB" id="A0AA87MQ90"/>
<gene>
    <name evidence="2" type="ORF">LEP1GSC125_4056</name>
</gene>
<sequence>MIGYCSFYILISLIQVLFFIFQKHGDDRVKAFLFFSVSSSRSWFL</sequence>
<keyword evidence="1" id="KW-0812">Transmembrane</keyword>
<proteinExistence type="predicted"/>
<keyword evidence="1" id="KW-0472">Membrane</keyword>
<comment type="caution">
    <text evidence="2">The sequence shown here is derived from an EMBL/GenBank/DDBJ whole genome shotgun (WGS) entry which is preliminary data.</text>
</comment>
<evidence type="ECO:0000256" key="1">
    <source>
        <dbReference type="SAM" id="Phobius"/>
    </source>
</evidence>
<dbReference type="EMBL" id="AKWM02000007">
    <property type="protein sequence ID" value="EKS01705.1"/>
    <property type="molecule type" value="Genomic_DNA"/>
</dbReference>
<protein>
    <submittedName>
        <fullName evidence="2">Uncharacterized protein</fullName>
    </submittedName>
</protein>
<evidence type="ECO:0000313" key="2">
    <source>
        <dbReference type="EMBL" id="EKS01705.1"/>
    </source>
</evidence>
<accession>A0AA87MQ90</accession>
<organism evidence="2 3">
    <name type="scientific">Leptospira mayottensis 200901122</name>
    <dbReference type="NCBI Taxonomy" id="1193010"/>
    <lineage>
        <taxon>Bacteria</taxon>
        <taxon>Pseudomonadati</taxon>
        <taxon>Spirochaetota</taxon>
        <taxon>Spirochaetia</taxon>
        <taxon>Leptospirales</taxon>
        <taxon>Leptospiraceae</taxon>
        <taxon>Leptospira</taxon>
    </lineage>
</organism>
<keyword evidence="1" id="KW-1133">Transmembrane helix</keyword>
<dbReference type="Proteomes" id="UP000001343">
    <property type="component" value="Unassembled WGS sequence"/>
</dbReference>
<evidence type="ECO:0000313" key="3">
    <source>
        <dbReference type="Proteomes" id="UP000001343"/>
    </source>
</evidence>
<feature type="transmembrane region" description="Helical" evidence="1">
    <location>
        <begin position="6"/>
        <end position="22"/>
    </location>
</feature>